<keyword evidence="9" id="KW-0443">Lipid metabolism</keyword>
<comment type="similarity">
    <text evidence="2">Belongs to the LpxB family.</text>
</comment>
<dbReference type="GO" id="GO:0008915">
    <property type="term" value="F:lipid-A-disaccharide synthase activity"/>
    <property type="evidence" value="ECO:0007669"/>
    <property type="project" value="UniProtKB-EC"/>
</dbReference>
<accession>A0A447IFR1</accession>
<evidence type="ECO:0000256" key="10">
    <source>
        <dbReference type="ARBA" id="ARBA00048975"/>
    </source>
</evidence>
<comment type="catalytic activity">
    <reaction evidence="10">
        <text>a lipid X + a UDP-2-N,3-O-bis[(3R)-3-hydroxyacyl]-alpha-D-glucosamine = a lipid A disaccharide + UDP + H(+)</text>
        <dbReference type="Rhea" id="RHEA:67828"/>
        <dbReference type="ChEBI" id="CHEBI:15378"/>
        <dbReference type="ChEBI" id="CHEBI:58223"/>
        <dbReference type="ChEBI" id="CHEBI:137748"/>
        <dbReference type="ChEBI" id="CHEBI:176338"/>
        <dbReference type="ChEBI" id="CHEBI:176343"/>
        <dbReference type="EC" id="2.4.1.182"/>
    </reaction>
</comment>
<dbReference type="Proteomes" id="UP000268844">
    <property type="component" value="Unassembled WGS sequence"/>
</dbReference>
<keyword evidence="12" id="KW-1185">Reference proteome</keyword>
<dbReference type="PANTHER" id="PTHR30372:SF4">
    <property type="entry name" value="LIPID-A-DISACCHARIDE SYNTHASE, MITOCHONDRIAL-RELATED"/>
    <property type="match status" value="1"/>
</dbReference>
<reference evidence="11 12" key="1">
    <citation type="submission" date="2018-12" db="EMBL/GenBank/DDBJ databases">
        <authorList>
            <person name="Criscuolo A."/>
        </authorList>
    </citation>
    <scope>NUCLEOTIDE SEQUENCE [LARGE SCALE GENOMIC DNA]</scope>
    <source>
        <strain evidence="11">ACIP1116281</strain>
    </source>
</reference>
<keyword evidence="8 11" id="KW-0808">Transferase</keyword>
<dbReference type="InterPro" id="IPR003835">
    <property type="entry name" value="Glyco_trans_19"/>
</dbReference>
<name>A0A447IFR1_9HYPH</name>
<dbReference type="GO" id="GO:0016020">
    <property type="term" value="C:membrane"/>
    <property type="evidence" value="ECO:0007669"/>
    <property type="project" value="GOC"/>
</dbReference>
<evidence type="ECO:0000256" key="7">
    <source>
        <dbReference type="ARBA" id="ARBA00022676"/>
    </source>
</evidence>
<dbReference type="AlphaFoldDB" id="A0A447IFR1"/>
<evidence type="ECO:0000313" key="11">
    <source>
        <dbReference type="EMBL" id="VDS06315.1"/>
    </source>
</evidence>
<evidence type="ECO:0000256" key="2">
    <source>
        <dbReference type="ARBA" id="ARBA00007868"/>
    </source>
</evidence>
<sequence length="379" mass="40792">MRESLRLFILAGEPSGDRIAADLVGRLRQKVDVALSGVGGDELIGQGLVPLFPMSDLAVMGVTDVILNLPKLLWRIGQAARAILRSQPDMVVLVDAQDFSRLLAARLRAKGYSGPIILYVAPSVWARHPERAAKLRPLFDATLAVLPFEPAVMQRLGGPPTRYVGHPALGEALLTETAPKQGPLVLLPGSRKGELRRHLPLLAAIAPSLLAEAAVTELVIPTLPALRGRLEKAVANWPVPVRIEDRRAERKALYGQAVAAICVSGTVTLELALARVPMLVIYALDGPQARVYEQIGRPQVSLPNIILGREAVPEMVSQSLSAEAVGGAAFALVRDQQVRQAQVAAFAELYTLMQAGEADYGRQDPADEVLAVLRGHVRR</sequence>
<dbReference type="OrthoDB" id="9801642at2"/>
<keyword evidence="7 11" id="KW-0328">Glycosyltransferase</keyword>
<evidence type="ECO:0000256" key="3">
    <source>
        <dbReference type="ARBA" id="ARBA00012687"/>
    </source>
</evidence>
<dbReference type="RefSeq" id="WP_126151836.1">
    <property type="nucleotide sequence ID" value="NZ_JBHTMH010000001.1"/>
</dbReference>
<evidence type="ECO:0000256" key="1">
    <source>
        <dbReference type="ARBA" id="ARBA00002056"/>
    </source>
</evidence>
<evidence type="ECO:0000256" key="9">
    <source>
        <dbReference type="ARBA" id="ARBA00023098"/>
    </source>
</evidence>
<proteinExistence type="inferred from homology"/>
<dbReference type="Pfam" id="PF02684">
    <property type="entry name" value="LpxB"/>
    <property type="match status" value="1"/>
</dbReference>
<comment type="function">
    <text evidence="1">Condensation of UDP-2,3-diacylglucosamine and 2,3-diacylglucosamine-1-phosphate to form lipid A disaccharide, a precursor of lipid A, a phosphorylated glycolipid that anchors the lipopolysaccharide to the outer membrane of the cell.</text>
</comment>
<evidence type="ECO:0000256" key="6">
    <source>
        <dbReference type="ARBA" id="ARBA00022556"/>
    </source>
</evidence>
<dbReference type="GO" id="GO:0009245">
    <property type="term" value="P:lipid A biosynthetic process"/>
    <property type="evidence" value="ECO:0007669"/>
    <property type="project" value="UniProtKB-KW"/>
</dbReference>
<dbReference type="EC" id="2.4.1.182" evidence="3"/>
<dbReference type="SUPFAM" id="SSF53756">
    <property type="entry name" value="UDP-Glycosyltransferase/glycogen phosphorylase"/>
    <property type="match status" value="1"/>
</dbReference>
<protein>
    <recommendedName>
        <fullName evidence="4">Lipid-A-disaccharide synthase</fullName>
        <ecNumber evidence="3">2.4.1.182</ecNumber>
    </recommendedName>
</protein>
<evidence type="ECO:0000256" key="5">
    <source>
        <dbReference type="ARBA" id="ARBA00022516"/>
    </source>
</evidence>
<dbReference type="EMBL" id="UZWD01000043">
    <property type="protein sequence ID" value="VDS06315.1"/>
    <property type="molecule type" value="Genomic_DNA"/>
</dbReference>
<evidence type="ECO:0000256" key="8">
    <source>
        <dbReference type="ARBA" id="ARBA00022679"/>
    </source>
</evidence>
<gene>
    <name evidence="11" type="primary">lpxB</name>
    <name evidence="11" type="ORF">DEVEQU_03474</name>
</gene>
<dbReference type="PANTHER" id="PTHR30372">
    <property type="entry name" value="LIPID-A-DISACCHARIDE SYNTHASE"/>
    <property type="match status" value="1"/>
</dbReference>
<keyword evidence="6" id="KW-0441">Lipid A biosynthesis</keyword>
<organism evidence="11 12">
    <name type="scientific">Devosia equisanguinis</name>
    <dbReference type="NCBI Taxonomy" id="2490941"/>
    <lineage>
        <taxon>Bacteria</taxon>
        <taxon>Pseudomonadati</taxon>
        <taxon>Pseudomonadota</taxon>
        <taxon>Alphaproteobacteria</taxon>
        <taxon>Hyphomicrobiales</taxon>
        <taxon>Devosiaceae</taxon>
        <taxon>Devosia</taxon>
    </lineage>
</organism>
<keyword evidence="5" id="KW-0444">Lipid biosynthesis</keyword>
<evidence type="ECO:0000256" key="4">
    <source>
        <dbReference type="ARBA" id="ARBA00020902"/>
    </source>
</evidence>
<dbReference type="GO" id="GO:0005543">
    <property type="term" value="F:phospholipid binding"/>
    <property type="evidence" value="ECO:0007669"/>
    <property type="project" value="TreeGrafter"/>
</dbReference>
<evidence type="ECO:0000313" key="12">
    <source>
        <dbReference type="Proteomes" id="UP000268844"/>
    </source>
</evidence>